<proteinExistence type="predicted"/>
<protein>
    <submittedName>
        <fullName evidence="1">Uncharacterized protein</fullName>
    </submittedName>
</protein>
<evidence type="ECO:0000313" key="1">
    <source>
        <dbReference type="EMBL" id="EMJ83245.1"/>
    </source>
</evidence>
<name>M6CAG3_LEPBO</name>
<comment type="caution">
    <text evidence="1">The sequence shown here is derived from an EMBL/GenBank/DDBJ whole genome shotgun (WGS) entry which is preliminary data.</text>
</comment>
<gene>
    <name evidence="1" type="ORF">LEP1GSC016_1320</name>
</gene>
<dbReference type="EMBL" id="ANMU01000048">
    <property type="protein sequence ID" value="EMJ83245.1"/>
    <property type="molecule type" value="Genomic_DNA"/>
</dbReference>
<accession>M6CAG3</accession>
<dbReference type="Proteomes" id="UP000011873">
    <property type="component" value="Unassembled WGS sequence"/>
</dbReference>
<dbReference type="AlphaFoldDB" id="M6CAG3"/>
<sequence>MYLLKNRFFSFGRTVAKIFSTITHSSVFYKGYKFLGLGLKNLAILSLLKLSLRTNSKILGTPIFRKFFLIFSHRAHVILRFRAL</sequence>
<organism evidence="1 2">
    <name type="scientific">Leptospira borgpetersenii serovar Hardjo-bovis str. Sponselee</name>
    <dbReference type="NCBI Taxonomy" id="1303729"/>
    <lineage>
        <taxon>Bacteria</taxon>
        <taxon>Pseudomonadati</taxon>
        <taxon>Spirochaetota</taxon>
        <taxon>Spirochaetia</taxon>
        <taxon>Leptospirales</taxon>
        <taxon>Leptospiraceae</taxon>
        <taxon>Leptospira</taxon>
    </lineage>
</organism>
<dbReference type="PATRIC" id="fig|1218567.3.peg.1187"/>
<dbReference type="AntiFam" id="ANF00051">
    <property type="entry name" value="Translation of DNA tandem repeat"/>
</dbReference>
<evidence type="ECO:0000313" key="2">
    <source>
        <dbReference type="Proteomes" id="UP000011873"/>
    </source>
</evidence>
<reference evidence="1 2" key="1">
    <citation type="submission" date="2013-01" db="EMBL/GenBank/DDBJ databases">
        <authorList>
            <person name="Harkins D.M."/>
            <person name="Durkin A.S."/>
            <person name="Brinkac L.M."/>
            <person name="Haft D.H."/>
            <person name="Selengut J.D."/>
            <person name="Sanka R."/>
            <person name="DePew J."/>
            <person name="Purushe J."/>
            <person name="Galloway R.L."/>
            <person name="Vinetz J.M."/>
            <person name="Sutton G.G."/>
            <person name="Nierman W.C."/>
            <person name="Fouts D.E."/>
        </authorList>
    </citation>
    <scope>NUCLEOTIDE SEQUENCE [LARGE SCALE GENOMIC DNA]</scope>
    <source>
        <strain evidence="1 2">Sponselee CDC</strain>
    </source>
</reference>